<dbReference type="InterPro" id="IPR001254">
    <property type="entry name" value="Trypsin_dom"/>
</dbReference>
<evidence type="ECO:0000313" key="4">
    <source>
        <dbReference type="EMBL" id="CAD7255202.1"/>
    </source>
</evidence>
<keyword evidence="5" id="KW-1185">Reference proteome</keyword>
<dbReference type="PRINTS" id="PR00722">
    <property type="entry name" value="CHYMOTRYPSIN"/>
</dbReference>
<dbReference type="Proteomes" id="UP000677054">
    <property type="component" value="Unassembled WGS sequence"/>
</dbReference>
<protein>
    <recommendedName>
        <fullName evidence="3">Peptidase S1 domain-containing protein</fullName>
    </recommendedName>
</protein>
<dbReference type="SMART" id="SM00020">
    <property type="entry name" value="Tryp_SPc"/>
    <property type="match status" value="1"/>
</dbReference>
<comment type="similarity">
    <text evidence="2">Belongs to the peptidase S1 family. CLIP subfamily.</text>
</comment>
<evidence type="ECO:0000313" key="5">
    <source>
        <dbReference type="Proteomes" id="UP000677054"/>
    </source>
</evidence>
<evidence type="ECO:0000256" key="1">
    <source>
        <dbReference type="ARBA" id="ARBA00023157"/>
    </source>
</evidence>
<dbReference type="AlphaFoldDB" id="A0A7R9AJ04"/>
<feature type="domain" description="Peptidase S1" evidence="3">
    <location>
        <begin position="1"/>
        <end position="192"/>
    </location>
</feature>
<dbReference type="Pfam" id="PF00089">
    <property type="entry name" value="Trypsin"/>
    <property type="match status" value="1"/>
</dbReference>
<dbReference type="Gene3D" id="2.40.10.10">
    <property type="entry name" value="Trypsin-like serine proteases"/>
    <property type="match status" value="1"/>
</dbReference>
<reference evidence="4" key="1">
    <citation type="submission" date="2020-11" db="EMBL/GenBank/DDBJ databases">
        <authorList>
            <person name="Tran Van P."/>
        </authorList>
    </citation>
    <scope>NUCLEOTIDE SEQUENCE</scope>
</reference>
<dbReference type="OrthoDB" id="9977936at2759"/>
<dbReference type="PANTHER" id="PTHR24258">
    <property type="entry name" value="SERINE PROTEASE-RELATED"/>
    <property type="match status" value="1"/>
</dbReference>
<proteinExistence type="inferred from homology"/>
<dbReference type="PROSITE" id="PS50240">
    <property type="entry name" value="TRYPSIN_DOM"/>
    <property type="match status" value="1"/>
</dbReference>
<gene>
    <name evidence="4" type="ORF">DSTB1V02_LOCUS14947</name>
</gene>
<sequence length="195" mass="20544">MSSSTIQTLKVAVGDRDFTTTAEVNHVDVPVWRVVYHNQFSGSSLHNDIALLVLPSKIAFNSGVAPVCLPSNTRESYVGQRCIVAGWGSLSEGGSTTTTLREVEVPILDNAACQQKYGGSAPGGIIPGMICAGEPQRDACTGDSGGPLVCCNSGKCDQVGVVSWGIGCGHPKYPGVYTRVSHYMDWITKNLAVTP</sequence>
<dbReference type="EMBL" id="LR919090">
    <property type="protein sequence ID" value="CAD7255202.1"/>
    <property type="molecule type" value="Genomic_DNA"/>
</dbReference>
<dbReference type="PANTHER" id="PTHR24258:SF116">
    <property type="entry name" value="FI16631P1-RELATED"/>
    <property type="match status" value="1"/>
</dbReference>
<dbReference type="InterPro" id="IPR033116">
    <property type="entry name" value="TRYPSIN_SER"/>
</dbReference>
<evidence type="ECO:0000259" key="3">
    <source>
        <dbReference type="PROSITE" id="PS50240"/>
    </source>
</evidence>
<dbReference type="GO" id="GO:0006508">
    <property type="term" value="P:proteolysis"/>
    <property type="evidence" value="ECO:0007669"/>
    <property type="project" value="InterPro"/>
</dbReference>
<evidence type="ECO:0000256" key="2">
    <source>
        <dbReference type="ARBA" id="ARBA00024195"/>
    </source>
</evidence>
<keyword evidence="1" id="KW-1015">Disulfide bond</keyword>
<dbReference type="InterPro" id="IPR043504">
    <property type="entry name" value="Peptidase_S1_PA_chymotrypsin"/>
</dbReference>
<accession>A0A7R9AJ04</accession>
<dbReference type="FunFam" id="2.40.10.10:FF:000002">
    <property type="entry name" value="Transmembrane protease serine"/>
    <property type="match status" value="1"/>
</dbReference>
<dbReference type="CDD" id="cd00190">
    <property type="entry name" value="Tryp_SPc"/>
    <property type="match status" value="1"/>
</dbReference>
<dbReference type="EMBL" id="CAJPEV010019572">
    <property type="protein sequence ID" value="CAG0907854.1"/>
    <property type="molecule type" value="Genomic_DNA"/>
</dbReference>
<dbReference type="GO" id="GO:0004252">
    <property type="term" value="F:serine-type endopeptidase activity"/>
    <property type="evidence" value="ECO:0007669"/>
    <property type="project" value="InterPro"/>
</dbReference>
<organism evidence="4">
    <name type="scientific">Darwinula stevensoni</name>
    <dbReference type="NCBI Taxonomy" id="69355"/>
    <lineage>
        <taxon>Eukaryota</taxon>
        <taxon>Metazoa</taxon>
        <taxon>Ecdysozoa</taxon>
        <taxon>Arthropoda</taxon>
        <taxon>Crustacea</taxon>
        <taxon>Oligostraca</taxon>
        <taxon>Ostracoda</taxon>
        <taxon>Podocopa</taxon>
        <taxon>Podocopida</taxon>
        <taxon>Darwinulocopina</taxon>
        <taxon>Darwinuloidea</taxon>
        <taxon>Darwinulidae</taxon>
        <taxon>Darwinula</taxon>
    </lineage>
</organism>
<name>A0A7R9AJ04_9CRUS</name>
<dbReference type="InterPro" id="IPR009003">
    <property type="entry name" value="Peptidase_S1_PA"/>
</dbReference>
<dbReference type="InterPro" id="IPR001314">
    <property type="entry name" value="Peptidase_S1A"/>
</dbReference>
<dbReference type="SUPFAM" id="SSF50494">
    <property type="entry name" value="Trypsin-like serine proteases"/>
    <property type="match status" value="1"/>
</dbReference>
<dbReference type="PROSITE" id="PS00135">
    <property type="entry name" value="TRYPSIN_SER"/>
    <property type="match status" value="1"/>
</dbReference>